<gene>
    <name evidence="3" type="ORF">EJ05DRAFT_436608</name>
</gene>
<feature type="compositionally biased region" description="Basic and acidic residues" evidence="1">
    <location>
        <begin position="1152"/>
        <end position="1161"/>
    </location>
</feature>
<feature type="compositionally biased region" description="Basic and acidic residues" evidence="1">
    <location>
        <begin position="1044"/>
        <end position="1059"/>
    </location>
</feature>
<dbReference type="PANTHER" id="PTHR28208">
    <property type="entry name" value="PHOSPHATIDATE PHOSPHATASE APP1"/>
    <property type="match status" value="1"/>
</dbReference>
<feature type="compositionally biased region" description="Basic and acidic residues" evidence="1">
    <location>
        <begin position="433"/>
        <end position="447"/>
    </location>
</feature>
<feature type="compositionally biased region" description="Polar residues" evidence="1">
    <location>
        <begin position="1171"/>
        <end position="1197"/>
    </location>
</feature>
<dbReference type="GO" id="GO:0030479">
    <property type="term" value="C:actin cortical patch"/>
    <property type="evidence" value="ECO:0007669"/>
    <property type="project" value="TreeGrafter"/>
</dbReference>
<dbReference type="GeneID" id="54482809"/>
<dbReference type="OrthoDB" id="2117591at2759"/>
<dbReference type="InterPro" id="IPR019236">
    <property type="entry name" value="APP1_cat"/>
</dbReference>
<dbReference type="PANTHER" id="PTHR28208:SF3">
    <property type="entry name" value="PHOSPHATIDATE PHOSPHATASE APP1"/>
    <property type="match status" value="1"/>
</dbReference>
<feature type="region of interest" description="Disordered" evidence="1">
    <location>
        <begin position="668"/>
        <end position="706"/>
    </location>
</feature>
<feature type="compositionally biased region" description="Polar residues" evidence="1">
    <location>
        <begin position="676"/>
        <end position="705"/>
    </location>
</feature>
<dbReference type="InterPro" id="IPR036291">
    <property type="entry name" value="NAD(P)-bd_dom_sf"/>
</dbReference>
<evidence type="ECO:0000313" key="3">
    <source>
        <dbReference type="EMBL" id="KAF2760636.1"/>
    </source>
</evidence>
<dbReference type="Pfam" id="PF09949">
    <property type="entry name" value="APP1_cat"/>
    <property type="match status" value="1"/>
</dbReference>
<feature type="region of interest" description="Disordered" evidence="1">
    <location>
        <begin position="991"/>
        <end position="1030"/>
    </location>
</feature>
<dbReference type="SUPFAM" id="SSF51735">
    <property type="entry name" value="NAD(P)-binding Rossmann-fold domains"/>
    <property type="match status" value="1"/>
</dbReference>
<dbReference type="Gene3D" id="3.40.50.720">
    <property type="entry name" value="NAD(P)-binding Rossmann-like Domain"/>
    <property type="match status" value="1"/>
</dbReference>
<feature type="compositionally biased region" description="Polar residues" evidence="1">
    <location>
        <begin position="1207"/>
        <end position="1219"/>
    </location>
</feature>
<dbReference type="EMBL" id="ML996568">
    <property type="protein sequence ID" value="KAF2760636.1"/>
    <property type="molecule type" value="Genomic_DNA"/>
</dbReference>
<feature type="region of interest" description="Disordered" evidence="1">
    <location>
        <begin position="1233"/>
        <end position="1287"/>
    </location>
</feature>
<feature type="compositionally biased region" description="Polar residues" evidence="1">
    <location>
        <begin position="626"/>
        <end position="639"/>
    </location>
</feature>
<feature type="compositionally biased region" description="Polar residues" evidence="1">
    <location>
        <begin position="1256"/>
        <end position="1285"/>
    </location>
</feature>
<feature type="compositionally biased region" description="Polar residues" evidence="1">
    <location>
        <begin position="1008"/>
        <end position="1017"/>
    </location>
</feature>
<organism evidence="3 4">
    <name type="scientific">Pseudovirgaria hyperparasitica</name>
    <dbReference type="NCBI Taxonomy" id="470096"/>
    <lineage>
        <taxon>Eukaryota</taxon>
        <taxon>Fungi</taxon>
        <taxon>Dikarya</taxon>
        <taxon>Ascomycota</taxon>
        <taxon>Pezizomycotina</taxon>
        <taxon>Dothideomycetes</taxon>
        <taxon>Dothideomycetes incertae sedis</taxon>
        <taxon>Acrospermales</taxon>
        <taxon>Acrospermaceae</taxon>
        <taxon>Pseudovirgaria</taxon>
    </lineage>
</organism>
<proteinExistence type="predicted"/>
<feature type="region of interest" description="Disordered" evidence="1">
    <location>
        <begin position="539"/>
        <end position="568"/>
    </location>
</feature>
<dbReference type="InterPro" id="IPR052935">
    <property type="entry name" value="Mg2+_PAP"/>
</dbReference>
<feature type="region of interest" description="Disordered" evidence="1">
    <location>
        <begin position="433"/>
        <end position="479"/>
    </location>
</feature>
<dbReference type="Pfam" id="PF00106">
    <property type="entry name" value="adh_short"/>
    <property type="match status" value="1"/>
</dbReference>
<accession>A0A6A6WFG8</accession>
<keyword evidence="4" id="KW-1185">Reference proteome</keyword>
<dbReference type="Gene3D" id="6.10.140.100">
    <property type="match status" value="1"/>
</dbReference>
<feature type="domain" description="Phosphatidate phosphatase APP1 catalytic" evidence="2">
    <location>
        <begin position="833"/>
        <end position="982"/>
    </location>
</feature>
<dbReference type="InterPro" id="IPR002347">
    <property type="entry name" value="SDR_fam"/>
</dbReference>
<dbReference type="RefSeq" id="XP_033603087.1">
    <property type="nucleotide sequence ID" value="XM_033741755.1"/>
</dbReference>
<evidence type="ECO:0000259" key="2">
    <source>
        <dbReference type="Pfam" id="PF09949"/>
    </source>
</evidence>
<sequence length="1345" mass="150555">MSGLYRLLRQKWMPPVDPTTSFDGQTILITGANTGLGFEAAIKFASLGASKVIIGVRNIDSGIAAKHKIEQRVGRNGLVEVWSLDMNSYTSIQAFADRATNYPKRIDAALLNAGIRNKTFKCSSYGWEETLQVNVLSTALLGLLLLPKLKTSGSAVRRAVLQVTSSGTHVMHRIPADHETAPNILESFNVADGYNAARQYSLSKLFIQLAISQLALHVNDENGNPDVVVLGTCPGLICSGLARSYTGALFWVAYMIFTFLFARSTEEGARSLVSGVALGERGHGRFWQHDKLHPSARHLDEMEREELRGQVWYDIMDAWRKSVSDTTWHVHRLLNLHLHIPTNVAFKVAPLPPYRNRGHLHGKKSLFRYLFPNTHQRARESLWKFRSETLPSLRHRAQAQIYRYIVHRQSLNRRRRPSRILDLVRRVKQRKDLPGIGRNKDGVKMSRSESSTGSWREGVGNTDFSSLRSEGREPGTRRKKLAGYFKAANELRQSYQQSYTEGWRRDTQFQDVEDNSPGAFPDATVVRTGEEEMILFPSYATKHVKSKPDPDRRHAPATSGNLEDSGPGDEEFWRLEWQKYEDDHAVVDVDVRGWIYTPFKGMMSRKQRIFIGLARQLVGIPAPPSQEATPSASRSSSPLPYQDRLQARTSQQEEAYVAKEAEDIMRKGEAEVETASKGQYSESSRNGQASNTILGSRSRTTSPDSTMHARIHDLRHESSVSSMRSNGSKDMTPIQKRASWNQPANMTPQELRQANTHLMTRLKPFMASPMANTAISVFFYNEDISRQRTVTTNAAGHFSVRAALDFVPTHVRVLASEKLSATEKVNVTRPKGVSLISDVDDTLKHSAIGSGAREIFRNAFIRELDDLTIDGVRDWYGRLADMGVQFHYVSNSPWQLFPVVSKFFTLAGLPPGSFHLKQYSGMLQGIFEPVAERKKGTLDKIARDFPERKFLLVGDSGEADLEVYTDFVLENPGRVLAVFIRDVTTSSGSGFFNSSMGPLTGDRVGSARGQSGNSQMSAAARGQSDDDDPDYKAAIAASLRDMEIEEQRRSQIDRSEQKPKLPPRKPMESTSARRHGDQEKLIDISDDEVPLEPKGFDRPTPQRYPIDRSPGCNPSIEVASSMSPRSQAPIPPRKPVSLRSPGIDNDNSTAEGHSRTNEKKHPPPPPKPRRTSTLVSTTPSIEDSRAQQRAQLWNQSRPIAPPKPLSLSDQQQSYTSSAKQKIVSVYNNLPSASSYWYGAQDQGTRDNSGRGDGSMPYNNPSWNNSSKMTAQSYSTSSGQADSNSQYRHDYPQVNKREQMWRQRWARAQDILGQKGVVLRSWKVGTDALEESTKLVQKANREVDEG</sequence>
<feature type="region of interest" description="Disordered" evidence="1">
    <location>
        <begin position="1044"/>
        <end position="1219"/>
    </location>
</feature>
<dbReference type="Proteomes" id="UP000799437">
    <property type="component" value="Unassembled WGS sequence"/>
</dbReference>
<name>A0A6A6WFG8_9PEZI</name>
<evidence type="ECO:0000256" key="1">
    <source>
        <dbReference type="SAM" id="MobiDB-lite"/>
    </source>
</evidence>
<protein>
    <recommendedName>
        <fullName evidence="2">Phosphatidate phosphatase APP1 catalytic domain-containing protein</fullName>
    </recommendedName>
</protein>
<feature type="region of interest" description="Disordered" evidence="1">
    <location>
        <begin position="622"/>
        <end position="652"/>
    </location>
</feature>
<reference evidence="3" key="1">
    <citation type="journal article" date="2020" name="Stud. Mycol.">
        <title>101 Dothideomycetes genomes: a test case for predicting lifestyles and emergence of pathogens.</title>
        <authorList>
            <person name="Haridas S."/>
            <person name="Albert R."/>
            <person name="Binder M."/>
            <person name="Bloem J."/>
            <person name="Labutti K."/>
            <person name="Salamov A."/>
            <person name="Andreopoulos B."/>
            <person name="Baker S."/>
            <person name="Barry K."/>
            <person name="Bills G."/>
            <person name="Bluhm B."/>
            <person name="Cannon C."/>
            <person name="Castanera R."/>
            <person name="Culley D."/>
            <person name="Daum C."/>
            <person name="Ezra D."/>
            <person name="Gonzalez J."/>
            <person name="Henrissat B."/>
            <person name="Kuo A."/>
            <person name="Liang C."/>
            <person name="Lipzen A."/>
            <person name="Lutzoni F."/>
            <person name="Magnuson J."/>
            <person name="Mondo S."/>
            <person name="Nolan M."/>
            <person name="Ohm R."/>
            <person name="Pangilinan J."/>
            <person name="Park H.-J."/>
            <person name="Ramirez L."/>
            <person name="Alfaro M."/>
            <person name="Sun H."/>
            <person name="Tritt A."/>
            <person name="Yoshinaga Y."/>
            <person name="Zwiers L.-H."/>
            <person name="Turgeon B."/>
            <person name="Goodwin S."/>
            <person name="Spatafora J."/>
            <person name="Crous P."/>
            <person name="Grigoriev I."/>
        </authorList>
    </citation>
    <scope>NUCLEOTIDE SEQUENCE</scope>
    <source>
        <strain evidence="3">CBS 121739</strain>
    </source>
</reference>
<feature type="compositionally biased region" description="Basic and acidic residues" evidence="1">
    <location>
        <begin position="1074"/>
        <end position="1083"/>
    </location>
</feature>
<evidence type="ECO:0000313" key="4">
    <source>
        <dbReference type="Proteomes" id="UP000799437"/>
    </source>
</evidence>
<dbReference type="GO" id="GO:0008195">
    <property type="term" value="F:phosphatidate phosphatase activity"/>
    <property type="evidence" value="ECO:0007669"/>
    <property type="project" value="InterPro"/>
</dbReference>